<comment type="caution">
    <text evidence="2">The sequence shown here is derived from an EMBL/GenBank/DDBJ whole genome shotgun (WGS) entry which is preliminary data.</text>
</comment>
<keyword evidence="3" id="KW-1185">Reference proteome</keyword>
<dbReference type="Gene3D" id="1.20.140.40">
    <property type="entry name" value="Invertase/pectin methylesterase inhibitor family protein"/>
    <property type="match status" value="1"/>
</dbReference>
<dbReference type="OrthoDB" id="2019149at2759"/>
<protein>
    <recommendedName>
        <fullName evidence="1">Pectinesterase inhibitor domain-containing protein</fullName>
    </recommendedName>
</protein>
<dbReference type="STRING" id="33114.A0A2G2X591"/>
<dbReference type="GO" id="GO:0004857">
    <property type="term" value="F:enzyme inhibitor activity"/>
    <property type="evidence" value="ECO:0007669"/>
    <property type="project" value="InterPro"/>
</dbReference>
<dbReference type="SUPFAM" id="SSF101148">
    <property type="entry name" value="Plant invertase/pectin methylesterase inhibitor"/>
    <property type="match status" value="1"/>
</dbReference>
<sequence>MRVSFHHHFPFNLSTLQIIYSALGRSSHKLAKAQPVVKDILQSSAGNVNVTVAATNCVEGLTFLEYRFKQTANYALPRDQIKDARVWMSAALGYQYGCSSGLQKENDTSRVRHPIVLIESLIEVTSNTLGMLISYDIHGNQITSWSRPKIERDGFWEGARGTRRDVKGRVPLSLRPKVTVCKVGNCGYRTVQDAVNAAPNNLISQRLVIWIKGFV</sequence>
<evidence type="ECO:0000313" key="3">
    <source>
        <dbReference type="Proteomes" id="UP000224567"/>
    </source>
</evidence>
<reference evidence="2 3" key="1">
    <citation type="journal article" date="2017" name="Genome Biol.">
        <title>New reference genome sequences of hot pepper reveal the massive evolution of plant disease-resistance genes by retroduplication.</title>
        <authorList>
            <person name="Kim S."/>
            <person name="Park J."/>
            <person name="Yeom S.I."/>
            <person name="Kim Y.M."/>
            <person name="Seo E."/>
            <person name="Kim K.T."/>
            <person name="Kim M.S."/>
            <person name="Lee J.M."/>
            <person name="Cheong K."/>
            <person name="Shin H.S."/>
            <person name="Kim S.B."/>
            <person name="Han K."/>
            <person name="Lee J."/>
            <person name="Park M."/>
            <person name="Lee H.A."/>
            <person name="Lee H.Y."/>
            <person name="Lee Y."/>
            <person name="Oh S."/>
            <person name="Lee J.H."/>
            <person name="Choi E."/>
            <person name="Choi E."/>
            <person name="Lee S.E."/>
            <person name="Jeon J."/>
            <person name="Kim H."/>
            <person name="Choi G."/>
            <person name="Song H."/>
            <person name="Lee J."/>
            <person name="Lee S.C."/>
            <person name="Kwon J.K."/>
            <person name="Lee H.Y."/>
            <person name="Koo N."/>
            <person name="Hong Y."/>
            <person name="Kim R.W."/>
            <person name="Kang W.H."/>
            <person name="Huh J.H."/>
            <person name="Kang B.C."/>
            <person name="Yang T.J."/>
            <person name="Lee Y.H."/>
            <person name="Bennetzen J.L."/>
            <person name="Choi D."/>
        </authorList>
    </citation>
    <scope>NUCLEOTIDE SEQUENCE [LARGE SCALE GENOMIC DNA]</scope>
    <source>
        <strain evidence="3">cv. PBC81</strain>
    </source>
</reference>
<proteinExistence type="predicted"/>
<feature type="domain" description="Pectinesterase inhibitor" evidence="1">
    <location>
        <begin position="17"/>
        <end position="131"/>
    </location>
</feature>
<name>A0A2G2X591_CAPBA</name>
<dbReference type="InterPro" id="IPR012334">
    <property type="entry name" value="Pectin_lyas_fold"/>
</dbReference>
<organism evidence="2 3">
    <name type="scientific">Capsicum baccatum</name>
    <name type="common">Peruvian pepper</name>
    <dbReference type="NCBI Taxonomy" id="33114"/>
    <lineage>
        <taxon>Eukaryota</taxon>
        <taxon>Viridiplantae</taxon>
        <taxon>Streptophyta</taxon>
        <taxon>Embryophyta</taxon>
        <taxon>Tracheophyta</taxon>
        <taxon>Spermatophyta</taxon>
        <taxon>Magnoliopsida</taxon>
        <taxon>eudicotyledons</taxon>
        <taxon>Gunneridae</taxon>
        <taxon>Pentapetalae</taxon>
        <taxon>asterids</taxon>
        <taxon>lamiids</taxon>
        <taxon>Solanales</taxon>
        <taxon>Solanaceae</taxon>
        <taxon>Solanoideae</taxon>
        <taxon>Capsiceae</taxon>
        <taxon>Capsicum</taxon>
    </lineage>
</organism>
<evidence type="ECO:0000313" key="2">
    <source>
        <dbReference type="EMBL" id="PHT52652.1"/>
    </source>
</evidence>
<dbReference type="Gene3D" id="2.160.20.10">
    <property type="entry name" value="Single-stranded right-handed beta-helix, Pectin lyase-like"/>
    <property type="match status" value="1"/>
</dbReference>
<evidence type="ECO:0000259" key="1">
    <source>
        <dbReference type="Pfam" id="PF04043"/>
    </source>
</evidence>
<dbReference type="Proteomes" id="UP000224567">
    <property type="component" value="Unassembled WGS sequence"/>
</dbReference>
<gene>
    <name evidence="2" type="ORF">CQW23_07114</name>
</gene>
<dbReference type="Pfam" id="PF04043">
    <property type="entry name" value="PMEI"/>
    <property type="match status" value="1"/>
</dbReference>
<dbReference type="PANTHER" id="PTHR31707">
    <property type="entry name" value="PECTINESTERASE"/>
    <property type="match status" value="1"/>
</dbReference>
<dbReference type="InterPro" id="IPR006501">
    <property type="entry name" value="Pectinesterase_inhib_dom"/>
</dbReference>
<reference evidence="3" key="2">
    <citation type="journal article" date="2017" name="J. Anim. Genet.">
        <title>Multiple reference genome sequences of hot pepper reveal the massive evolution of plant disease resistance genes by retroduplication.</title>
        <authorList>
            <person name="Kim S."/>
            <person name="Park J."/>
            <person name="Yeom S.-I."/>
            <person name="Kim Y.-M."/>
            <person name="Seo E."/>
            <person name="Kim K.-T."/>
            <person name="Kim M.-S."/>
            <person name="Lee J.M."/>
            <person name="Cheong K."/>
            <person name="Shin H.-S."/>
            <person name="Kim S.-B."/>
            <person name="Han K."/>
            <person name="Lee J."/>
            <person name="Park M."/>
            <person name="Lee H.-A."/>
            <person name="Lee H.-Y."/>
            <person name="Lee Y."/>
            <person name="Oh S."/>
            <person name="Lee J.H."/>
            <person name="Choi E."/>
            <person name="Choi E."/>
            <person name="Lee S.E."/>
            <person name="Jeon J."/>
            <person name="Kim H."/>
            <person name="Choi G."/>
            <person name="Song H."/>
            <person name="Lee J."/>
            <person name="Lee S.-C."/>
            <person name="Kwon J.-K."/>
            <person name="Lee H.-Y."/>
            <person name="Koo N."/>
            <person name="Hong Y."/>
            <person name="Kim R.W."/>
            <person name="Kang W.-H."/>
            <person name="Huh J.H."/>
            <person name="Kang B.-C."/>
            <person name="Yang T.-J."/>
            <person name="Lee Y.-H."/>
            <person name="Bennetzen J.L."/>
            <person name="Choi D."/>
        </authorList>
    </citation>
    <scope>NUCLEOTIDE SEQUENCE [LARGE SCALE GENOMIC DNA]</scope>
    <source>
        <strain evidence="3">cv. PBC81</strain>
    </source>
</reference>
<accession>A0A2G2X591</accession>
<dbReference type="InterPro" id="IPR035513">
    <property type="entry name" value="Invertase/methylesterase_inhib"/>
</dbReference>
<dbReference type="EMBL" id="MLFT02000003">
    <property type="protein sequence ID" value="PHT52652.1"/>
    <property type="molecule type" value="Genomic_DNA"/>
</dbReference>
<dbReference type="AlphaFoldDB" id="A0A2G2X591"/>